<dbReference type="RefSeq" id="WP_186859378.1">
    <property type="nucleotide sequence ID" value="NZ_JACOOO010000004.1"/>
</dbReference>
<dbReference type="PROSITE" id="PS01124">
    <property type="entry name" value="HTH_ARAC_FAMILY_2"/>
    <property type="match status" value="1"/>
</dbReference>
<proteinExistence type="predicted"/>
<keyword evidence="2" id="KW-0238">DNA-binding</keyword>
<keyword evidence="3" id="KW-0804">Transcription</keyword>
<dbReference type="Gene3D" id="2.60.120.280">
    <property type="entry name" value="Regulatory protein AraC"/>
    <property type="match status" value="1"/>
</dbReference>
<feature type="transmembrane region" description="Helical" evidence="4">
    <location>
        <begin position="12"/>
        <end position="31"/>
    </location>
</feature>
<evidence type="ECO:0000256" key="2">
    <source>
        <dbReference type="ARBA" id="ARBA00023125"/>
    </source>
</evidence>
<organism evidence="6 7">
    <name type="scientific">Clostridium hominis</name>
    <dbReference type="NCBI Taxonomy" id="2763036"/>
    <lineage>
        <taxon>Bacteria</taxon>
        <taxon>Bacillati</taxon>
        <taxon>Bacillota</taxon>
        <taxon>Clostridia</taxon>
        <taxon>Eubacteriales</taxon>
        <taxon>Clostridiaceae</taxon>
        <taxon>Clostridium</taxon>
    </lineage>
</organism>
<accession>A0ABR7D9R8</accession>
<dbReference type="InterPro" id="IPR003313">
    <property type="entry name" value="AraC-bd"/>
</dbReference>
<dbReference type="InterPro" id="IPR009057">
    <property type="entry name" value="Homeodomain-like_sf"/>
</dbReference>
<dbReference type="Pfam" id="PF12833">
    <property type="entry name" value="HTH_18"/>
    <property type="match status" value="1"/>
</dbReference>
<dbReference type="PANTHER" id="PTHR43280:SF2">
    <property type="entry name" value="HTH-TYPE TRANSCRIPTIONAL REGULATOR EXSA"/>
    <property type="match status" value="1"/>
</dbReference>
<dbReference type="SUPFAM" id="SSF46689">
    <property type="entry name" value="Homeodomain-like"/>
    <property type="match status" value="2"/>
</dbReference>
<evidence type="ECO:0000256" key="4">
    <source>
        <dbReference type="SAM" id="Phobius"/>
    </source>
</evidence>
<evidence type="ECO:0000256" key="3">
    <source>
        <dbReference type="ARBA" id="ARBA00023163"/>
    </source>
</evidence>
<evidence type="ECO:0000259" key="5">
    <source>
        <dbReference type="PROSITE" id="PS01124"/>
    </source>
</evidence>
<dbReference type="PANTHER" id="PTHR43280">
    <property type="entry name" value="ARAC-FAMILY TRANSCRIPTIONAL REGULATOR"/>
    <property type="match status" value="1"/>
</dbReference>
<dbReference type="SMART" id="SM00342">
    <property type="entry name" value="HTH_ARAC"/>
    <property type="match status" value="1"/>
</dbReference>
<dbReference type="Proteomes" id="UP000596929">
    <property type="component" value="Unassembled WGS sequence"/>
</dbReference>
<name>A0ABR7D9R8_9CLOT</name>
<dbReference type="InterPro" id="IPR018060">
    <property type="entry name" value="HTH_AraC"/>
</dbReference>
<dbReference type="EMBL" id="JACOOO010000004">
    <property type="protein sequence ID" value="MBC5628131.1"/>
    <property type="molecule type" value="Genomic_DNA"/>
</dbReference>
<dbReference type="Pfam" id="PF02311">
    <property type="entry name" value="AraC_binding"/>
    <property type="match status" value="1"/>
</dbReference>
<gene>
    <name evidence="6" type="ORF">H8S20_04400</name>
</gene>
<keyword evidence="7" id="KW-1185">Reference proteome</keyword>
<evidence type="ECO:0000313" key="7">
    <source>
        <dbReference type="Proteomes" id="UP000596929"/>
    </source>
</evidence>
<keyword evidence="4" id="KW-0812">Transmembrane</keyword>
<evidence type="ECO:0000256" key="1">
    <source>
        <dbReference type="ARBA" id="ARBA00023015"/>
    </source>
</evidence>
<evidence type="ECO:0000313" key="6">
    <source>
        <dbReference type="EMBL" id="MBC5628131.1"/>
    </source>
</evidence>
<keyword evidence="4" id="KW-1133">Transmembrane helix</keyword>
<dbReference type="InterPro" id="IPR037923">
    <property type="entry name" value="HTH-like"/>
</dbReference>
<protein>
    <submittedName>
        <fullName evidence="6">Helix-turn-helix transcriptional regulator</fullName>
    </submittedName>
</protein>
<reference evidence="6 7" key="1">
    <citation type="submission" date="2020-08" db="EMBL/GenBank/DDBJ databases">
        <title>Genome public.</title>
        <authorList>
            <person name="Liu C."/>
            <person name="Sun Q."/>
        </authorList>
    </citation>
    <scope>NUCLEOTIDE SEQUENCE [LARGE SCALE GENOMIC DNA]</scope>
    <source>
        <strain evidence="6 7">NSJ-6</strain>
    </source>
</reference>
<keyword evidence="4" id="KW-0472">Membrane</keyword>
<keyword evidence="1" id="KW-0805">Transcription regulation</keyword>
<sequence length="288" mass="33646">MLKDLKKTTVGLNFISAMPLIMIKGMGWQIIDDHKYFWDSKKRASEHWVLQYTVDGEGEICIGDKSHRLNKGDAFIINIPGNHYYRLPPDSKQWEVLYIEFSKEADVFLNKFISTESNIIHIDEDSKFLALMFNVYRELIEDRIDSIYKCSSYGYQLIMELLNEFNTKVINEERDITVVACKNYINKNYHKQIGLDDLTAITKLSKYHLSRKFKAEMGTTPGNYLIRIRLEKAMELILSTDYTIDTIAKKVGFSCGNYFSKVFRKNIKVSPLEFKNKNSEYSINKIVF</sequence>
<dbReference type="SUPFAM" id="SSF51215">
    <property type="entry name" value="Regulatory protein AraC"/>
    <property type="match status" value="1"/>
</dbReference>
<feature type="domain" description="HTH araC/xylS-type" evidence="5">
    <location>
        <begin position="179"/>
        <end position="277"/>
    </location>
</feature>
<dbReference type="Gene3D" id="1.10.10.60">
    <property type="entry name" value="Homeodomain-like"/>
    <property type="match status" value="2"/>
</dbReference>
<comment type="caution">
    <text evidence="6">The sequence shown here is derived from an EMBL/GenBank/DDBJ whole genome shotgun (WGS) entry which is preliminary data.</text>
</comment>